<evidence type="ECO:0000256" key="4">
    <source>
        <dbReference type="SAM" id="SignalP"/>
    </source>
</evidence>
<dbReference type="InterPro" id="IPR009003">
    <property type="entry name" value="Peptidase_S1_PA"/>
</dbReference>
<evidence type="ECO:0000256" key="3">
    <source>
        <dbReference type="SAM" id="MobiDB-lite"/>
    </source>
</evidence>
<feature type="chain" id="PRO_5042236702" evidence="4">
    <location>
        <begin position="22"/>
        <end position="431"/>
    </location>
</feature>
<feature type="domain" description="PDZ" evidence="5">
    <location>
        <begin position="168"/>
        <end position="225"/>
    </location>
</feature>
<dbReference type="PANTHER" id="PTHR22939:SF129">
    <property type="entry name" value="SERINE PROTEASE HTRA2, MITOCHONDRIAL"/>
    <property type="match status" value="1"/>
</dbReference>
<feature type="region of interest" description="Disordered" evidence="3">
    <location>
        <begin position="365"/>
        <end position="394"/>
    </location>
</feature>
<comment type="caution">
    <text evidence="6">The sequence shown here is derived from an EMBL/GenBank/DDBJ whole genome shotgun (WGS) entry which is preliminary data.</text>
</comment>
<accession>A0AAE2SFR0</accession>
<dbReference type="AlphaFoldDB" id="A0AAE2SFR0"/>
<dbReference type="InterPro" id="IPR001478">
    <property type="entry name" value="PDZ"/>
</dbReference>
<dbReference type="InterPro" id="IPR043504">
    <property type="entry name" value="Peptidase_S1_PA_chymotrypsin"/>
</dbReference>
<dbReference type="Pfam" id="PF13180">
    <property type="entry name" value="PDZ_2"/>
    <property type="match status" value="1"/>
</dbReference>
<protein>
    <submittedName>
        <fullName evidence="6">PDZ domain-containing protein</fullName>
    </submittedName>
</protein>
<reference evidence="6" key="1">
    <citation type="submission" date="2021-01" db="EMBL/GenBank/DDBJ databases">
        <title>Modified the classification status of verrucomicrobia.</title>
        <authorList>
            <person name="Feng X."/>
        </authorList>
    </citation>
    <scope>NUCLEOTIDE SEQUENCE</scope>
    <source>
        <strain evidence="6">5K15</strain>
    </source>
</reference>
<evidence type="ECO:0000256" key="1">
    <source>
        <dbReference type="ARBA" id="ARBA00010541"/>
    </source>
</evidence>
<feature type="signal peptide" evidence="4">
    <location>
        <begin position="1"/>
        <end position="21"/>
    </location>
</feature>
<dbReference type="InterPro" id="IPR036034">
    <property type="entry name" value="PDZ_sf"/>
</dbReference>
<feature type="coiled-coil region" evidence="2">
    <location>
        <begin position="398"/>
        <end position="428"/>
    </location>
</feature>
<name>A0AAE2SFR0_9BACT</name>
<dbReference type="Gene3D" id="2.40.10.120">
    <property type="match status" value="1"/>
</dbReference>
<dbReference type="SUPFAM" id="SSF50494">
    <property type="entry name" value="Trypsin-like serine proteases"/>
    <property type="match status" value="1"/>
</dbReference>
<dbReference type="SUPFAM" id="SSF50156">
    <property type="entry name" value="PDZ domain-like"/>
    <property type="match status" value="1"/>
</dbReference>
<keyword evidence="4" id="KW-0732">Signal</keyword>
<dbReference type="EMBL" id="JAENIG010000007">
    <property type="protein sequence ID" value="MBK1855516.1"/>
    <property type="molecule type" value="Genomic_DNA"/>
</dbReference>
<organism evidence="6 7">
    <name type="scientific">Oceaniferula flava</name>
    <dbReference type="NCBI Taxonomy" id="2800421"/>
    <lineage>
        <taxon>Bacteria</taxon>
        <taxon>Pseudomonadati</taxon>
        <taxon>Verrucomicrobiota</taxon>
        <taxon>Verrucomicrobiia</taxon>
        <taxon>Verrucomicrobiales</taxon>
        <taxon>Verrucomicrobiaceae</taxon>
        <taxon>Oceaniferula</taxon>
    </lineage>
</organism>
<dbReference type="PANTHER" id="PTHR22939">
    <property type="entry name" value="SERINE PROTEASE FAMILY S1C HTRA-RELATED"/>
    <property type="match status" value="1"/>
</dbReference>
<evidence type="ECO:0000313" key="7">
    <source>
        <dbReference type="Proteomes" id="UP000634206"/>
    </source>
</evidence>
<evidence type="ECO:0000313" key="6">
    <source>
        <dbReference type="EMBL" id="MBK1855516.1"/>
    </source>
</evidence>
<keyword evidence="2" id="KW-0175">Coiled coil</keyword>
<dbReference type="Pfam" id="PF13365">
    <property type="entry name" value="Trypsin_2"/>
    <property type="match status" value="1"/>
</dbReference>
<feature type="compositionally biased region" description="Polar residues" evidence="3">
    <location>
        <begin position="365"/>
        <end position="377"/>
    </location>
</feature>
<keyword evidence="7" id="KW-1185">Reference proteome</keyword>
<comment type="similarity">
    <text evidence="1">Belongs to the peptidase S1C family.</text>
</comment>
<dbReference type="PROSITE" id="PS50106">
    <property type="entry name" value="PDZ"/>
    <property type="match status" value="1"/>
</dbReference>
<dbReference type="SMART" id="SM00228">
    <property type="entry name" value="PDZ"/>
    <property type="match status" value="1"/>
</dbReference>
<dbReference type="Proteomes" id="UP000634206">
    <property type="component" value="Unassembled WGS sequence"/>
</dbReference>
<proteinExistence type="inferred from homology"/>
<dbReference type="Gene3D" id="2.40.10.10">
    <property type="entry name" value="Trypsin-like serine proteases"/>
    <property type="match status" value="1"/>
</dbReference>
<evidence type="ECO:0000256" key="2">
    <source>
        <dbReference type="SAM" id="Coils"/>
    </source>
</evidence>
<dbReference type="Gene3D" id="2.30.42.10">
    <property type="match status" value="1"/>
</dbReference>
<dbReference type="RefSeq" id="WP_309490128.1">
    <property type="nucleotide sequence ID" value="NZ_JAENIG010000007.1"/>
</dbReference>
<evidence type="ECO:0000259" key="5">
    <source>
        <dbReference type="PROSITE" id="PS50106"/>
    </source>
</evidence>
<gene>
    <name evidence="6" type="ORF">JIN83_11140</name>
</gene>
<sequence>MKHPSRIIATGLLALTLHASAQSGLRMPNPLDTLNPAERRLLSTQADQFFNAVKPAVNTAAQSTVNVTFRGKRIALGTAISEDGEILSKWSEVAAASQHLVIITADGSQHAAIVTGVYPEHDLAIIKTDAKLTPVQWAKQAAPELGDFIALANPAGEAEGLGVVSVKPRSLRERDKAYLGVMMDFTVAGEGGIPLTRVMPDSGAFKAGLKDGDVVVAIDDRKINGAMEMRNLLQRLVPGSEIKVRYRRGDAEHNAMVHLGSRADNDSIRRVPQARMSKMQRMGAIPSKVRENFPSVIQSDMAIEPNDAGGPVVDLEGRVIGVSIARGSRIKTFIIPTTTVLDVLATKPEPYRPGMVTELNQQLAGNNQVTRRSTPNARNRRVLPESDDDPMGRVRKHLREIERNHDSTEESLRAIEDALRRMGELEQRSQR</sequence>